<feature type="transmembrane region" description="Helical" evidence="1">
    <location>
        <begin position="56"/>
        <end position="73"/>
    </location>
</feature>
<protein>
    <submittedName>
        <fullName evidence="2">Uncharacterized protein</fullName>
    </submittedName>
</protein>
<sequence length="88" mass="9573">MSNDDKEKIDSQEKNSSMISSRRVGGFILGFIFGCLLMLAYFMGASPSEYYSTSKGTLLLILIGCGIFGAIIGEKAMETVAAWLSWFG</sequence>
<gene>
    <name evidence="2" type="ORF">JZM60_01220</name>
</gene>
<dbReference type="EMBL" id="CP071382">
    <property type="protein sequence ID" value="QSV45946.1"/>
    <property type="molecule type" value="Genomic_DNA"/>
</dbReference>
<proteinExistence type="predicted"/>
<organism evidence="2 3">
    <name type="scientific">Geobacter benzoatilyticus</name>
    <dbReference type="NCBI Taxonomy" id="2815309"/>
    <lineage>
        <taxon>Bacteria</taxon>
        <taxon>Pseudomonadati</taxon>
        <taxon>Thermodesulfobacteriota</taxon>
        <taxon>Desulfuromonadia</taxon>
        <taxon>Geobacterales</taxon>
        <taxon>Geobacteraceae</taxon>
        <taxon>Geobacter</taxon>
    </lineage>
</organism>
<reference evidence="2 3" key="1">
    <citation type="submission" date="2021-03" db="EMBL/GenBank/DDBJ databases">
        <title>Geobacter metallireducens gen. nov. sp. nov., a microorganism capable of coupling the complete oxidation of organic compounds to the reduction of iron and other metals.</title>
        <authorList>
            <person name="Li Y."/>
        </authorList>
    </citation>
    <scope>NUCLEOTIDE SEQUENCE [LARGE SCALE GENOMIC DNA]</scope>
    <source>
        <strain evidence="2 3">Jerry-YX</strain>
    </source>
</reference>
<evidence type="ECO:0000256" key="1">
    <source>
        <dbReference type="SAM" id="Phobius"/>
    </source>
</evidence>
<dbReference type="RefSeq" id="WP_207163737.1">
    <property type="nucleotide sequence ID" value="NZ_CP071382.1"/>
</dbReference>
<dbReference type="PROSITE" id="PS51257">
    <property type="entry name" value="PROKAR_LIPOPROTEIN"/>
    <property type="match status" value="1"/>
</dbReference>
<dbReference type="Proteomes" id="UP000663651">
    <property type="component" value="Chromosome"/>
</dbReference>
<keyword evidence="3" id="KW-1185">Reference proteome</keyword>
<evidence type="ECO:0000313" key="2">
    <source>
        <dbReference type="EMBL" id="QSV45946.1"/>
    </source>
</evidence>
<keyword evidence="1" id="KW-0812">Transmembrane</keyword>
<keyword evidence="1" id="KW-0472">Membrane</keyword>
<feature type="transmembrane region" description="Helical" evidence="1">
    <location>
        <begin position="24"/>
        <end position="44"/>
    </location>
</feature>
<accession>A0ABX7Q4W6</accession>
<name>A0ABX7Q4W6_9BACT</name>
<keyword evidence="1" id="KW-1133">Transmembrane helix</keyword>
<evidence type="ECO:0000313" key="3">
    <source>
        <dbReference type="Proteomes" id="UP000663651"/>
    </source>
</evidence>